<dbReference type="PANTHER" id="PTHR43610">
    <property type="entry name" value="BLL6696 PROTEIN"/>
    <property type="match status" value="1"/>
</dbReference>
<proteinExistence type="predicted"/>
<reference evidence="3" key="2">
    <citation type="submission" date="2021-04" db="EMBL/GenBank/DDBJ databases">
        <title>Taxonomy of Flavobacteriaceae bacterium ZY171143.</title>
        <authorList>
            <person name="Li F."/>
        </authorList>
    </citation>
    <scope>NUCLEOTIDE SEQUENCE [LARGE SCALE GENOMIC DNA]</scope>
    <source>
        <strain evidence="3">ZY171143</strain>
    </source>
</reference>
<evidence type="ECO:0000313" key="2">
    <source>
        <dbReference type="EMBL" id="QTV04832.1"/>
    </source>
</evidence>
<reference evidence="2 3" key="1">
    <citation type="journal article" date="2021" name="Int. J. Syst. Evol. Microbiol.">
        <title>Faecalibacter bovis sp. nov., isolated from cow faeces.</title>
        <authorList>
            <person name="Li F."/>
            <person name="Zhao W."/>
            <person name="Hong Q."/>
            <person name="Shao Q."/>
            <person name="Song J."/>
            <person name="Yang S."/>
        </authorList>
    </citation>
    <scope>NUCLEOTIDE SEQUENCE [LARGE SCALE GENOMIC DNA]</scope>
    <source>
        <strain evidence="2 3">ZY171143</strain>
    </source>
</reference>
<dbReference type="Pfam" id="PF13302">
    <property type="entry name" value="Acetyltransf_3"/>
    <property type="match status" value="1"/>
</dbReference>
<evidence type="ECO:0000259" key="1">
    <source>
        <dbReference type="PROSITE" id="PS51186"/>
    </source>
</evidence>
<dbReference type="RefSeq" id="WP_230475452.1">
    <property type="nucleotide sequence ID" value="NZ_CP072842.1"/>
</dbReference>
<dbReference type="Gene3D" id="3.40.630.30">
    <property type="match status" value="1"/>
</dbReference>
<dbReference type="SUPFAM" id="SSF55729">
    <property type="entry name" value="Acyl-CoA N-acyltransferases (Nat)"/>
    <property type="match status" value="1"/>
</dbReference>
<sequence length="190" mass="22542">MEILSTKRFQLEFINKFHYENLKEFAFDTELWKFSTIKIQNEKDFKEYFNNALLWSEQTSHCVFVIKNLENNQYVGMSRLYSLDSKNKAIKLGFTWYAAALQGSGINKHCKYLILKYAFENLGMERVELNADLRNERSIAAMKKIGFQQEGILRKHTSLPDGFKRDTIVFSMLKEEWENEVKLKLEQEII</sequence>
<dbReference type="PROSITE" id="PS51186">
    <property type="entry name" value="GNAT"/>
    <property type="match status" value="1"/>
</dbReference>
<dbReference type="InterPro" id="IPR016181">
    <property type="entry name" value="Acyl_CoA_acyltransferase"/>
</dbReference>
<feature type="domain" description="N-acetyltransferase" evidence="1">
    <location>
        <begin position="1"/>
        <end position="166"/>
    </location>
</feature>
<name>A0ABX7XAL1_9FLAO</name>
<dbReference type="PANTHER" id="PTHR43610:SF1">
    <property type="entry name" value="N-ACETYLTRANSFERASE DOMAIN-CONTAINING PROTEIN"/>
    <property type="match status" value="1"/>
</dbReference>
<organism evidence="2 3">
    <name type="scientific">Faecalibacter bovis</name>
    <dbReference type="NCBI Taxonomy" id="2898187"/>
    <lineage>
        <taxon>Bacteria</taxon>
        <taxon>Pseudomonadati</taxon>
        <taxon>Bacteroidota</taxon>
        <taxon>Flavobacteriia</taxon>
        <taxon>Flavobacteriales</taxon>
        <taxon>Weeksellaceae</taxon>
        <taxon>Faecalibacter</taxon>
    </lineage>
</organism>
<dbReference type="Proteomes" id="UP000672011">
    <property type="component" value="Chromosome"/>
</dbReference>
<evidence type="ECO:0000313" key="3">
    <source>
        <dbReference type="Proteomes" id="UP000672011"/>
    </source>
</evidence>
<accession>A0ABX7XAL1</accession>
<dbReference type="InterPro" id="IPR000182">
    <property type="entry name" value="GNAT_dom"/>
</dbReference>
<gene>
    <name evidence="2" type="ORF">J9309_08470</name>
</gene>
<protein>
    <submittedName>
        <fullName evidence="2">GNAT family N-acetyltransferase</fullName>
    </submittedName>
</protein>
<keyword evidence="3" id="KW-1185">Reference proteome</keyword>
<dbReference type="EMBL" id="CP072842">
    <property type="protein sequence ID" value="QTV04832.1"/>
    <property type="molecule type" value="Genomic_DNA"/>
</dbReference>